<organism evidence="2 3">
    <name type="scientific">Sinomonas halotolerans</name>
    <dbReference type="NCBI Taxonomy" id="1644133"/>
    <lineage>
        <taxon>Bacteria</taxon>
        <taxon>Bacillati</taxon>
        <taxon>Actinomycetota</taxon>
        <taxon>Actinomycetes</taxon>
        <taxon>Micrococcales</taxon>
        <taxon>Micrococcaceae</taxon>
        <taxon>Sinomonas</taxon>
    </lineage>
</organism>
<feature type="region of interest" description="Disordered" evidence="1">
    <location>
        <begin position="36"/>
        <end position="60"/>
    </location>
</feature>
<comment type="caution">
    <text evidence="2">The sequence shown here is derived from an EMBL/GenBank/DDBJ whole genome shotgun (WGS) entry which is preliminary data.</text>
</comment>
<dbReference type="EMBL" id="JBDFRB010000009">
    <property type="protein sequence ID" value="MEN2745102.1"/>
    <property type="molecule type" value="Genomic_DNA"/>
</dbReference>
<reference evidence="2 3" key="1">
    <citation type="submission" date="2024-05" db="EMBL/GenBank/DDBJ databases">
        <title>Sinomonas sp. nov., isolated from a waste landfill.</title>
        <authorList>
            <person name="Zhao Y."/>
        </authorList>
    </citation>
    <scope>NUCLEOTIDE SEQUENCE [LARGE SCALE GENOMIC DNA]</scope>
    <source>
        <strain evidence="2 3">CCTCC AB2014300</strain>
    </source>
</reference>
<dbReference type="Proteomes" id="UP001422074">
    <property type="component" value="Unassembled WGS sequence"/>
</dbReference>
<keyword evidence="3" id="KW-1185">Reference proteome</keyword>
<name>A0ABU9X0X2_9MICC</name>
<proteinExistence type="predicted"/>
<dbReference type="RefSeq" id="WP_345885455.1">
    <property type="nucleotide sequence ID" value="NZ_JBDFRB010000009.1"/>
</dbReference>
<evidence type="ECO:0000256" key="1">
    <source>
        <dbReference type="SAM" id="MobiDB-lite"/>
    </source>
</evidence>
<accession>A0ABU9X0X2</accession>
<evidence type="ECO:0000313" key="3">
    <source>
        <dbReference type="Proteomes" id="UP001422074"/>
    </source>
</evidence>
<sequence length="60" mass="6649">MTFDSHPHAVTLKIWDRATLDHTLDEAIAHVSSKANAPREHVRVTRSGPDTFTVSPAEDI</sequence>
<gene>
    <name evidence="2" type="ORF">ABCQ75_11195</name>
</gene>
<evidence type="ECO:0000313" key="2">
    <source>
        <dbReference type="EMBL" id="MEN2745102.1"/>
    </source>
</evidence>
<protein>
    <submittedName>
        <fullName evidence="2">Uncharacterized protein</fullName>
    </submittedName>
</protein>